<evidence type="ECO:0000313" key="1">
    <source>
        <dbReference type="EMBL" id="TGO21275.1"/>
    </source>
</evidence>
<protein>
    <submittedName>
        <fullName evidence="1">Uncharacterized protein</fullName>
    </submittedName>
</protein>
<organism evidence="1 2">
    <name type="scientific">Botrytis paeoniae</name>
    <dbReference type="NCBI Taxonomy" id="278948"/>
    <lineage>
        <taxon>Eukaryota</taxon>
        <taxon>Fungi</taxon>
        <taxon>Dikarya</taxon>
        <taxon>Ascomycota</taxon>
        <taxon>Pezizomycotina</taxon>
        <taxon>Leotiomycetes</taxon>
        <taxon>Helotiales</taxon>
        <taxon>Sclerotiniaceae</taxon>
        <taxon>Botrytis</taxon>
    </lineage>
</organism>
<dbReference type="AlphaFoldDB" id="A0A4Z1F9I0"/>
<evidence type="ECO:0000313" key="2">
    <source>
        <dbReference type="Proteomes" id="UP000297910"/>
    </source>
</evidence>
<gene>
    <name evidence="1" type="ORF">BPAE_0229g00060</name>
</gene>
<sequence length="62" mass="6474">MPRTTDKVAGGAIAARATNPTANLACASSSTLKKPVGVDFKAKRSSIPFSEKEPCLDNVHNC</sequence>
<dbReference type="Proteomes" id="UP000297910">
    <property type="component" value="Unassembled WGS sequence"/>
</dbReference>
<dbReference type="EMBL" id="PQXI01000228">
    <property type="protein sequence ID" value="TGO21275.1"/>
    <property type="molecule type" value="Genomic_DNA"/>
</dbReference>
<accession>A0A4Z1F9I0</accession>
<comment type="caution">
    <text evidence="1">The sequence shown here is derived from an EMBL/GenBank/DDBJ whole genome shotgun (WGS) entry which is preliminary data.</text>
</comment>
<proteinExistence type="predicted"/>
<name>A0A4Z1F9I0_9HELO</name>
<keyword evidence="2" id="KW-1185">Reference proteome</keyword>
<reference evidence="1 2" key="1">
    <citation type="submission" date="2017-12" db="EMBL/GenBank/DDBJ databases">
        <title>Comparative genomics of Botrytis spp.</title>
        <authorList>
            <person name="Valero-Jimenez C.A."/>
            <person name="Tapia P."/>
            <person name="Veloso J."/>
            <person name="Silva-Moreno E."/>
            <person name="Staats M."/>
            <person name="Valdes J.H."/>
            <person name="Van Kan J.A.L."/>
        </authorList>
    </citation>
    <scope>NUCLEOTIDE SEQUENCE [LARGE SCALE GENOMIC DNA]</scope>
    <source>
        <strain evidence="1 2">Bp0003</strain>
    </source>
</reference>